<dbReference type="SUPFAM" id="SSF55681">
    <property type="entry name" value="Class II aaRS and biotin synthetases"/>
    <property type="match status" value="1"/>
</dbReference>
<dbReference type="Gene3D" id="3.30.930.10">
    <property type="entry name" value="Bira Bifunctional Protein, Domain 2"/>
    <property type="match status" value="1"/>
</dbReference>
<gene>
    <name evidence="6" type="ORF">QBC35DRAFT_502879</name>
</gene>
<organism evidence="6 7">
    <name type="scientific">Podospora australis</name>
    <dbReference type="NCBI Taxonomy" id="1536484"/>
    <lineage>
        <taxon>Eukaryota</taxon>
        <taxon>Fungi</taxon>
        <taxon>Dikarya</taxon>
        <taxon>Ascomycota</taxon>
        <taxon>Pezizomycotina</taxon>
        <taxon>Sordariomycetes</taxon>
        <taxon>Sordariomycetidae</taxon>
        <taxon>Sordariales</taxon>
        <taxon>Podosporaceae</taxon>
        <taxon>Podospora</taxon>
    </lineage>
</organism>
<dbReference type="PROSITE" id="PS51733">
    <property type="entry name" value="BPL_LPL_CATALYTIC"/>
    <property type="match status" value="1"/>
</dbReference>
<dbReference type="InterPro" id="IPR004143">
    <property type="entry name" value="BPL_LPL_catalytic"/>
</dbReference>
<dbReference type="PANTHER" id="PTHR12561:SF3">
    <property type="entry name" value="LIPOYLTRANSFERASE 1, MITOCHONDRIAL"/>
    <property type="match status" value="1"/>
</dbReference>
<protein>
    <recommendedName>
        <fullName evidence="4">Putative lipoate-protein ligase A</fullName>
    </recommendedName>
</protein>
<dbReference type="CDD" id="cd16443">
    <property type="entry name" value="LplA"/>
    <property type="match status" value="1"/>
</dbReference>
<evidence type="ECO:0000256" key="2">
    <source>
        <dbReference type="ARBA" id="ARBA00005085"/>
    </source>
</evidence>
<dbReference type="PANTHER" id="PTHR12561">
    <property type="entry name" value="LIPOATE-PROTEIN LIGASE"/>
    <property type="match status" value="1"/>
</dbReference>
<dbReference type="Gene3D" id="3.30.390.50">
    <property type="entry name" value="CO dehydrogenase flavoprotein, C-terminal domain"/>
    <property type="match status" value="1"/>
</dbReference>
<dbReference type="EMBL" id="MU864439">
    <property type="protein sequence ID" value="KAK4185818.1"/>
    <property type="molecule type" value="Genomic_DNA"/>
</dbReference>
<proteinExistence type="inferred from homology"/>
<dbReference type="GO" id="GO:0017118">
    <property type="term" value="F:lipoyltransferase activity"/>
    <property type="evidence" value="ECO:0007669"/>
    <property type="project" value="TreeGrafter"/>
</dbReference>
<accession>A0AAN6WQE4</accession>
<comment type="function">
    <text evidence="1">Catalyzes both the ATP-dependent activation of exogenously supplied lipoate to lipoyl-AMP and the transfer of the activated lipoyl onto the lipoyl domains of lipoate-dependent enzymes.</text>
</comment>
<keyword evidence="7" id="KW-1185">Reference proteome</keyword>
<feature type="domain" description="BPL/LPL catalytic" evidence="5">
    <location>
        <begin position="70"/>
        <end position="268"/>
    </location>
</feature>
<evidence type="ECO:0000259" key="5">
    <source>
        <dbReference type="PROSITE" id="PS51733"/>
    </source>
</evidence>
<dbReference type="Proteomes" id="UP001302126">
    <property type="component" value="Unassembled WGS sequence"/>
</dbReference>
<evidence type="ECO:0000256" key="4">
    <source>
        <dbReference type="ARBA" id="ARBA00015925"/>
    </source>
</evidence>
<sequence>MPLRARWCRPLAENLTSQICSQTRPQQTPFAIHRRTITALPLTRAVQIYISSSHDPYLNLSLEHHLLQRSHPESTILFLYNNKPCVVIGRNQNPWLEVNLPLLRKGLPDTKEPISLVRRRSGGGTVFHDLGNANWSVICPPAAFDRDKHALMVVRALQSLSVPNVRVNERHDIVQDHPGGGKEYPTYKVSGSAYKLTRTRSLHHGTMLLSSDNLHNISGLLRGPAEKYIKAKGVESVRSPIQNVGVEKWDSFAAAVLAEFKQMYDKDGTTQSQILDEQHGKEIEDVVKGNAELTNPDWIYGQTPQFTVSTHPTEDDPRDRPPSNFNIHLNVRHGEITAASISGLEWRDIVNNPEQDVNETLVGQKVYKVKDWRPVLDHLSSVSTNDTTLKAGEWLNLVFAAETEQ</sequence>
<evidence type="ECO:0000313" key="7">
    <source>
        <dbReference type="Proteomes" id="UP001302126"/>
    </source>
</evidence>
<evidence type="ECO:0000313" key="6">
    <source>
        <dbReference type="EMBL" id="KAK4185818.1"/>
    </source>
</evidence>
<evidence type="ECO:0000256" key="3">
    <source>
        <dbReference type="ARBA" id="ARBA00008242"/>
    </source>
</evidence>
<dbReference type="GO" id="GO:0009249">
    <property type="term" value="P:protein lipoylation"/>
    <property type="evidence" value="ECO:0007669"/>
    <property type="project" value="InterPro"/>
</dbReference>
<comment type="similarity">
    <text evidence="3">Belongs to the LplA family.</text>
</comment>
<dbReference type="NCBIfam" id="TIGR00545">
    <property type="entry name" value="lipoyltrans"/>
    <property type="match status" value="1"/>
</dbReference>
<comment type="caution">
    <text evidence="6">The sequence shown here is derived from an EMBL/GenBank/DDBJ whole genome shotgun (WGS) entry which is preliminary data.</text>
</comment>
<comment type="pathway">
    <text evidence="2">Protein modification; protein lipoylation via exogenous pathway; protein N(6)-(lipoyl)lysine from lipoate: step 2/2.</text>
</comment>
<dbReference type="InterPro" id="IPR045864">
    <property type="entry name" value="aa-tRNA-synth_II/BPL/LPL"/>
</dbReference>
<dbReference type="InterPro" id="IPR004562">
    <property type="entry name" value="LipoylTrfase_LipoateP_Ligase"/>
</dbReference>
<reference evidence="6" key="2">
    <citation type="submission" date="2023-05" db="EMBL/GenBank/DDBJ databases">
        <authorList>
            <consortium name="Lawrence Berkeley National Laboratory"/>
            <person name="Steindorff A."/>
            <person name="Hensen N."/>
            <person name="Bonometti L."/>
            <person name="Westerberg I."/>
            <person name="Brannstrom I.O."/>
            <person name="Guillou S."/>
            <person name="Cros-Aarteil S."/>
            <person name="Calhoun S."/>
            <person name="Haridas S."/>
            <person name="Kuo A."/>
            <person name="Mondo S."/>
            <person name="Pangilinan J."/>
            <person name="Riley R."/>
            <person name="Labutti K."/>
            <person name="Andreopoulos B."/>
            <person name="Lipzen A."/>
            <person name="Chen C."/>
            <person name="Yanf M."/>
            <person name="Daum C."/>
            <person name="Ng V."/>
            <person name="Clum A."/>
            <person name="Ohm R."/>
            <person name="Martin F."/>
            <person name="Silar P."/>
            <person name="Natvig D."/>
            <person name="Lalanne C."/>
            <person name="Gautier V."/>
            <person name="Ament-Velasquez S.L."/>
            <person name="Kruys A."/>
            <person name="Hutchinson M.I."/>
            <person name="Powell A.J."/>
            <person name="Barry K."/>
            <person name="Miller A.N."/>
            <person name="Grigoriev I.V."/>
            <person name="Debuchy R."/>
            <person name="Gladieux P."/>
            <person name="Thoren M.H."/>
            <person name="Johannesson H."/>
        </authorList>
    </citation>
    <scope>NUCLEOTIDE SEQUENCE</scope>
    <source>
        <strain evidence="6">PSN309</strain>
    </source>
</reference>
<reference evidence="6" key="1">
    <citation type="journal article" date="2023" name="Mol. Phylogenet. Evol.">
        <title>Genome-scale phylogeny and comparative genomics of the fungal order Sordariales.</title>
        <authorList>
            <person name="Hensen N."/>
            <person name="Bonometti L."/>
            <person name="Westerberg I."/>
            <person name="Brannstrom I.O."/>
            <person name="Guillou S."/>
            <person name="Cros-Aarteil S."/>
            <person name="Calhoun S."/>
            <person name="Haridas S."/>
            <person name="Kuo A."/>
            <person name="Mondo S."/>
            <person name="Pangilinan J."/>
            <person name="Riley R."/>
            <person name="LaButti K."/>
            <person name="Andreopoulos B."/>
            <person name="Lipzen A."/>
            <person name="Chen C."/>
            <person name="Yan M."/>
            <person name="Daum C."/>
            <person name="Ng V."/>
            <person name="Clum A."/>
            <person name="Steindorff A."/>
            <person name="Ohm R.A."/>
            <person name="Martin F."/>
            <person name="Silar P."/>
            <person name="Natvig D.O."/>
            <person name="Lalanne C."/>
            <person name="Gautier V."/>
            <person name="Ament-Velasquez S.L."/>
            <person name="Kruys A."/>
            <person name="Hutchinson M.I."/>
            <person name="Powell A.J."/>
            <person name="Barry K."/>
            <person name="Miller A.N."/>
            <person name="Grigoriev I.V."/>
            <person name="Debuchy R."/>
            <person name="Gladieux P."/>
            <person name="Hiltunen Thoren M."/>
            <person name="Johannesson H."/>
        </authorList>
    </citation>
    <scope>NUCLEOTIDE SEQUENCE</scope>
    <source>
        <strain evidence="6">PSN309</strain>
    </source>
</reference>
<dbReference type="GO" id="GO:0005739">
    <property type="term" value="C:mitochondrion"/>
    <property type="evidence" value="ECO:0007669"/>
    <property type="project" value="TreeGrafter"/>
</dbReference>
<name>A0AAN6WQE4_9PEZI</name>
<dbReference type="Pfam" id="PF21948">
    <property type="entry name" value="LplA-B_cat"/>
    <property type="match status" value="1"/>
</dbReference>
<evidence type="ECO:0000256" key="1">
    <source>
        <dbReference type="ARBA" id="ARBA00003253"/>
    </source>
</evidence>
<dbReference type="AlphaFoldDB" id="A0AAN6WQE4"/>